<keyword evidence="5" id="KW-0663">Pyridoxal phosphate</keyword>
<keyword evidence="3 7" id="KW-0032">Aminotransferase</keyword>
<dbReference type="PANTHER" id="PTHR43643">
    <property type="entry name" value="HISTIDINOL-PHOSPHATE AMINOTRANSFERASE 2"/>
    <property type="match status" value="1"/>
</dbReference>
<dbReference type="CDD" id="cd00609">
    <property type="entry name" value="AAT_like"/>
    <property type="match status" value="1"/>
</dbReference>
<dbReference type="EC" id="2.6.1.9" evidence="7"/>
<reference evidence="7" key="1">
    <citation type="journal article" date="2020" name="mSystems">
        <title>Genome- and Community-Level Interaction Insights into Carbon Utilization and Element Cycling Functions of Hydrothermarchaeota in Hydrothermal Sediment.</title>
        <authorList>
            <person name="Zhou Z."/>
            <person name="Liu Y."/>
            <person name="Xu W."/>
            <person name="Pan J."/>
            <person name="Luo Z.H."/>
            <person name="Li M."/>
        </authorList>
    </citation>
    <scope>NUCLEOTIDE SEQUENCE [LARGE SCALE GENOMIC DNA]</scope>
    <source>
        <strain evidence="7">HyVt-102</strain>
    </source>
</reference>
<evidence type="ECO:0000256" key="1">
    <source>
        <dbReference type="ARBA" id="ARBA00001933"/>
    </source>
</evidence>
<dbReference type="Gene3D" id="3.40.640.10">
    <property type="entry name" value="Type I PLP-dependent aspartate aminotransferase-like (Major domain)"/>
    <property type="match status" value="1"/>
</dbReference>
<dbReference type="InterPro" id="IPR005861">
    <property type="entry name" value="HisP_aminotrans"/>
</dbReference>
<evidence type="ECO:0000256" key="3">
    <source>
        <dbReference type="ARBA" id="ARBA00022576"/>
    </source>
</evidence>
<sequence>KNKLSEHLNIPVDYIITGNGSVELIHLVAKACINPGEKVVLSKPTFIMGKIESQIFEAELVELPVKNNRHDIDAIIDALDDKTKLLYIDNPNNPLGSMLTAEELDRVVKSLPENTLLVVDEAYREYITREDFPDTIDYVRKGLNVIVLRTFSKIYGLAGLRIGYGIARPEIINILLRVRLPFNVNSIAQKAAIAALDDTEHVERSRKLVEEGKRFLYKEFEKMGIYYIPSEANFVTIKLEMDAKEINSKLMKKGIIARPLNPYGLKNYLRITIGTLEENVKFIDALKEIIT</sequence>
<dbReference type="Gene3D" id="3.90.1150.10">
    <property type="entry name" value="Aspartate Aminotransferase, domain 1"/>
    <property type="match status" value="1"/>
</dbReference>
<organism evidence="7">
    <name type="scientific">candidate division WOR-3 bacterium</name>
    <dbReference type="NCBI Taxonomy" id="2052148"/>
    <lineage>
        <taxon>Bacteria</taxon>
        <taxon>Bacteria division WOR-3</taxon>
    </lineage>
</organism>
<dbReference type="GO" id="GO:0000105">
    <property type="term" value="P:L-histidine biosynthetic process"/>
    <property type="evidence" value="ECO:0007669"/>
    <property type="project" value="UniProtKB-UniPathway"/>
</dbReference>
<comment type="cofactor">
    <cofactor evidence="1">
        <name>pyridoxal 5'-phosphate</name>
        <dbReference type="ChEBI" id="CHEBI:597326"/>
    </cofactor>
</comment>
<proteinExistence type="inferred from homology"/>
<dbReference type="InterPro" id="IPR050106">
    <property type="entry name" value="HistidinolP_aminotransfase"/>
</dbReference>
<evidence type="ECO:0000313" key="7">
    <source>
        <dbReference type="EMBL" id="HDI82166.1"/>
    </source>
</evidence>
<keyword evidence="4 7" id="KW-0808">Transferase</keyword>
<evidence type="ECO:0000256" key="5">
    <source>
        <dbReference type="ARBA" id="ARBA00022898"/>
    </source>
</evidence>
<accession>A0A7C0VAQ2</accession>
<dbReference type="UniPathway" id="UPA00031">
    <property type="reaction ID" value="UER00012"/>
</dbReference>
<protein>
    <submittedName>
        <fullName evidence="7">Histidinol-phosphate transaminase</fullName>
        <ecNumber evidence="7">2.6.1.9</ecNumber>
    </submittedName>
</protein>
<dbReference type="HAMAP" id="MF_01023">
    <property type="entry name" value="HisC_aminotrans_2"/>
    <property type="match status" value="1"/>
</dbReference>
<dbReference type="AlphaFoldDB" id="A0A7C0VAQ2"/>
<evidence type="ECO:0000256" key="4">
    <source>
        <dbReference type="ARBA" id="ARBA00022679"/>
    </source>
</evidence>
<evidence type="ECO:0000259" key="6">
    <source>
        <dbReference type="Pfam" id="PF00155"/>
    </source>
</evidence>
<dbReference type="InterPro" id="IPR004839">
    <property type="entry name" value="Aminotransferase_I/II_large"/>
</dbReference>
<evidence type="ECO:0000256" key="2">
    <source>
        <dbReference type="ARBA" id="ARBA00011738"/>
    </source>
</evidence>
<dbReference type="Proteomes" id="UP000885847">
    <property type="component" value="Unassembled WGS sequence"/>
</dbReference>
<dbReference type="NCBIfam" id="TIGR01141">
    <property type="entry name" value="hisC"/>
    <property type="match status" value="1"/>
</dbReference>
<dbReference type="PANTHER" id="PTHR43643:SF3">
    <property type="entry name" value="HISTIDINOL-PHOSPHATE AMINOTRANSFERASE"/>
    <property type="match status" value="1"/>
</dbReference>
<dbReference type="InterPro" id="IPR015424">
    <property type="entry name" value="PyrdxlP-dep_Trfase"/>
</dbReference>
<name>A0A7C0VAQ2_UNCW3</name>
<dbReference type="InterPro" id="IPR015422">
    <property type="entry name" value="PyrdxlP-dep_Trfase_small"/>
</dbReference>
<dbReference type="EMBL" id="DQWE01000004">
    <property type="protein sequence ID" value="HDI82166.1"/>
    <property type="molecule type" value="Genomic_DNA"/>
</dbReference>
<comment type="subunit">
    <text evidence="2">Homodimer.</text>
</comment>
<dbReference type="InterPro" id="IPR015421">
    <property type="entry name" value="PyrdxlP-dep_Trfase_major"/>
</dbReference>
<dbReference type="Pfam" id="PF00155">
    <property type="entry name" value="Aminotran_1_2"/>
    <property type="match status" value="1"/>
</dbReference>
<dbReference type="GO" id="GO:0030170">
    <property type="term" value="F:pyridoxal phosphate binding"/>
    <property type="evidence" value="ECO:0007669"/>
    <property type="project" value="InterPro"/>
</dbReference>
<dbReference type="GO" id="GO:0004400">
    <property type="term" value="F:histidinol-phosphate transaminase activity"/>
    <property type="evidence" value="ECO:0007669"/>
    <property type="project" value="UniProtKB-EC"/>
</dbReference>
<comment type="caution">
    <text evidence="7">The sequence shown here is derived from an EMBL/GenBank/DDBJ whole genome shotgun (WGS) entry which is preliminary data.</text>
</comment>
<feature type="domain" description="Aminotransferase class I/classII large" evidence="6">
    <location>
        <begin position="9"/>
        <end position="286"/>
    </location>
</feature>
<dbReference type="SUPFAM" id="SSF53383">
    <property type="entry name" value="PLP-dependent transferases"/>
    <property type="match status" value="1"/>
</dbReference>
<feature type="non-terminal residue" evidence="7">
    <location>
        <position position="1"/>
    </location>
</feature>
<gene>
    <name evidence="7" type="primary">hisC</name>
    <name evidence="7" type="ORF">ENF18_00060</name>
</gene>